<dbReference type="PANTHER" id="PTHR30629">
    <property type="entry name" value="PROPHAGE INTEGRASE"/>
    <property type="match status" value="1"/>
</dbReference>
<name>A0A7V8N2B3_9LACT</name>
<dbReference type="InterPro" id="IPR011010">
    <property type="entry name" value="DNA_brk_join_enz"/>
</dbReference>
<dbReference type="SUPFAM" id="SSF56349">
    <property type="entry name" value="DNA breaking-rejoining enzymes"/>
    <property type="match status" value="1"/>
</dbReference>
<keyword evidence="7" id="KW-1185">Reference proteome</keyword>
<evidence type="ECO:0000313" key="7">
    <source>
        <dbReference type="Proteomes" id="UP000530186"/>
    </source>
</evidence>
<keyword evidence="3" id="KW-0238">DNA-binding</keyword>
<sequence>MWVEPKINGKFSLKERYIDPNTGKTRKATLTIEKDTPQAINKGRVALLEKINSLTNTESRNNSKTFGEVYDEWFKYYKIQKKRTSWIKVPFMMDKHILPYVRREILIDKVSSALIMQVIDNMYTFGNYSLNYTKQTRTTLSAILSFAVDKEYIKTNPVTKTKVMPKREIERQQRKKLNDKYLEKEELHVLLDALYANPRHQLHAMISEFLSLTGLRYGELQALQWKNFTGTSVNVEGTLDYTLSKISDAVKTSTKNQSSERVVDLPQKAIEILYDIKVINTMKYNVDSENYIFLSTSKYPLTIHAFNSIIKQVAKNVGITKTVTSHIFRHTHVSILSESNIPLKAIMERVGHSDANTTLQIYNHVTKKSREIITNALDNIF</sequence>
<dbReference type="Pfam" id="PF00589">
    <property type="entry name" value="Phage_integrase"/>
    <property type="match status" value="1"/>
</dbReference>
<accession>A0A7V8N2B3</accession>
<dbReference type="InterPro" id="IPR010998">
    <property type="entry name" value="Integrase_recombinase_N"/>
</dbReference>
<gene>
    <name evidence="6" type="ORF">HZR21_08480</name>
</gene>
<dbReference type="AlphaFoldDB" id="A0A7V8N2B3"/>
<dbReference type="GO" id="GO:0003677">
    <property type="term" value="F:DNA binding"/>
    <property type="evidence" value="ECO:0007669"/>
    <property type="project" value="UniProtKB-KW"/>
</dbReference>
<evidence type="ECO:0000256" key="3">
    <source>
        <dbReference type="ARBA" id="ARBA00023125"/>
    </source>
</evidence>
<evidence type="ECO:0000256" key="4">
    <source>
        <dbReference type="ARBA" id="ARBA00023172"/>
    </source>
</evidence>
<comment type="similarity">
    <text evidence="1">Belongs to the 'phage' integrase family.</text>
</comment>
<keyword evidence="4" id="KW-0233">DNA recombination</keyword>
<dbReference type="Proteomes" id="UP000530186">
    <property type="component" value="Unassembled WGS sequence"/>
</dbReference>
<dbReference type="Gene3D" id="1.10.443.10">
    <property type="entry name" value="Intergrase catalytic core"/>
    <property type="match status" value="1"/>
</dbReference>
<evidence type="ECO:0000259" key="5">
    <source>
        <dbReference type="PROSITE" id="PS51898"/>
    </source>
</evidence>
<dbReference type="Gene3D" id="1.10.150.130">
    <property type="match status" value="1"/>
</dbReference>
<dbReference type="RefSeq" id="WP_180747282.1">
    <property type="nucleotide sequence ID" value="NZ_CBCRWQ010000015.1"/>
</dbReference>
<dbReference type="PANTHER" id="PTHR30629:SF2">
    <property type="entry name" value="PROPHAGE INTEGRASE INTS-RELATED"/>
    <property type="match status" value="1"/>
</dbReference>
<dbReference type="InterPro" id="IPR002104">
    <property type="entry name" value="Integrase_catalytic"/>
</dbReference>
<evidence type="ECO:0000256" key="1">
    <source>
        <dbReference type="ARBA" id="ARBA00008857"/>
    </source>
</evidence>
<dbReference type="InterPro" id="IPR004107">
    <property type="entry name" value="Integrase_SAM-like_N"/>
</dbReference>
<dbReference type="CDD" id="cd01189">
    <property type="entry name" value="INT_ICEBs1_C_like"/>
    <property type="match status" value="1"/>
</dbReference>
<proteinExistence type="inferred from homology"/>
<dbReference type="GO" id="GO:0015074">
    <property type="term" value="P:DNA integration"/>
    <property type="evidence" value="ECO:0007669"/>
    <property type="project" value="UniProtKB-KW"/>
</dbReference>
<protein>
    <submittedName>
        <fullName evidence="6">Site-specific integrase</fullName>
    </submittedName>
</protein>
<comment type="caution">
    <text evidence="6">The sequence shown here is derived from an EMBL/GenBank/DDBJ whole genome shotgun (WGS) entry which is preliminary data.</text>
</comment>
<dbReference type="GO" id="GO:0006310">
    <property type="term" value="P:DNA recombination"/>
    <property type="evidence" value="ECO:0007669"/>
    <property type="project" value="UniProtKB-KW"/>
</dbReference>
<evidence type="ECO:0000256" key="2">
    <source>
        <dbReference type="ARBA" id="ARBA00022908"/>
    </source>
</evidence>
<evidence type="ECO:0000313" key="6">
    <source>
        <dbReference type="EMBL" id="MBA0017153.1"/>
    </source>
</evidence>
<feature type="domain" description="Tyr recombinase" evidence="5">
    <location>
        <begin position="177"/>
        <end position="378"/>
    </location>
</feature>
<dbReference type="EMBL" id="JACBNY010000016">
    <property type="protein sequence ID" value="MBA0017153.1"/>
    <property type="molecule type" value="Genomic_DNA"/>
</dbReference>
<keyword evidence="2" id="KW-0229">DNA integration</keyword>
<dbReference type="PROSITE" id="PS51898">
    <property type="entry name" value="TYR_RECOMBINASE"/>
    <property type="match status" value="1"/>
</dbReference>
<reference evidence="6 7" key="1">
    <citation type="submission" date="2020-07" db="EMBL/GenBank/DDBJ databases">
        <authorList>
            <person name="Hilgarth M."/>
            <person name="Werum V."/>
            <person name="Vogel R.F."/>
        </authorList>
    </citation>
    <scope>NUCLEOTIDE SEQUENCE [LARGE SCALE GENOMIC DNA]</scope>
    <source>
        <strain evidence="6 7">DSM 28961</strain>
    </source>
</reference>
<dbReference type="GeneID" id="303195552"/>
<dbReference type="InterPro" id="IPR013762">
    <property type="entry name" value="Integrase-like_cat_sf"/>
</dbReference>
<dbReference type="Pfam" id="PF14659">
    <property type="entry name" value="Phage_int_SAM_3"/>
    <property type="match status" value="1"/>
</dbReference>
<organism evidence="6 7">
    <name type="scientific">Pseudolactococcus laudensis</name>
    <dbReference type="NCBI Taxonomy" id="1494461"/>
    <lineage>
        <taxon>Bacteria</taxon>
        <taxon>Bacillati</taxon>
        <taxon>Bacillota</taxon>
        <taxon>Bacilli</taxon>
        <taxon>Lactobacillales</taxon>
        <taxon>Streptococcaceae</taxon>
        <taxon>Pseudolactococcus</taxon>
    </lineage>
</organism>
<dbReference type="InterPro" id="IPR050808">
    <property type="entry name" value="Phage_Integrase"/>
</dbReference>